<dbReference type="HAMAP" id="MF_00003">
    <property type="entry name" value="RbfA"/>
    <property type="match status" value="1"/>
</dbReference>
<dbReference type="InterPro" id="IPR015946">
    <property type="entry name" value="KH_dom-like_a/b"/>
</dbReference>
<dbReference type="EMBL" id="VSSQ01000649">
    <property type="protein sequence ID" value="MPL99150.1"/>
    <property type="molecule type" value="Genomic_DNA"/>
</dbReference>
<accession>A0A644W6P9</accession>
<name>A0A644W6P9_9ZZZZ</name>
<dbReference type="GO" id="GO:0005829">
    <property type="term" value="C:cytosol"/>
    <property type="evidence" value="ECO:0007669"/>
    <property type="project" value="TreeGrafter"/>
</dbReference>
<comment type="caution">
    <text evidence="1">The sequence shown here is derived from an EMBL/GenBank/DDBJ whole genome shotgun (WGS) entry which is preliminary data.</text>
</comment>
<dbReference type="PANTHER" id="PTHR33515">
    <property type="entry name" value="RIBOSOME-BINDING FACTOR A, CHLOROPLASTIC-RELATED"/>
    <property type="match status" value="1"/>
</dbReference>
<gene>
    <name evidence="1" type="primary">rbfA_14</name>
    <name evidence="1" type="ORF">SDC9_45366</name>
</gene>
<dbReference type="InterPro" id="IPR023799">
    <property type="entry name" value="RbfA_dom_sf"/>
</dbReference>
<dbReference type="AlphaFoldDB" id="A0A644W6P9"/>
<organism evidence="1">
    <name type="scientific">bioreactor metagenome</name>
    <dbReference type="NCBI Taxonomy" id="1076179"/>
    <lineage>
        <taxon>unclassified sequences</taxon>
        <taxon>metagenomes</taxon>
        <taxon>ecological metagenomes</taxon>
    </lineage>
</organism>
<dbReference type="InterPro" id="IPR000238">
    <property type="entry name" value="RbfA"/>
</dbReference>
<dbReference type="PANTHER" id="PTHR33515:SF1">
    <property type="entry name" value="RIBOSOME-BINDING FACTOR A, CHLOROPLASTIC-RELATED"/>
    <property type="match status" value="1"/>
</dbReference>
<dbReference type="Gene3D" id="3.30.300.20">
    <property type="match status" value="1"/>
</dbReference>
<reference evidence="1" key="1">
    <citation type="submission" date="2019-08" db="EMBL/GenBank/DDBJ databases">
        <authorList>
            <person name="Kucharzyk K."/>
            <person name="Murdoch R.W."/>
            <person name="Higgins S."/>
            <person name="Loffler F."/>
        </authorList>
    </citation>
    <scope>NUCLEOTIDE SEQUENCE</scope>
</reference>
<sequence length="121" mass="13892">MESKRQEKIARMLQKELGEIFMLYAKKLHGTLISVTRVKVSPDLSVTHISLSIFPGDKTSEVLEQVKQDTKSIRFELGKRVSNLRIIPELNFHLDDSLDYLENIDRLLKSDPPSPVSEKEN</sequence>
<dbReference type="PROSITE" id="PS01319">
    <property type="entry name" value="RBFA"/>
    <property type="match status" value="1"/>
</dbReference>
<dbReference type="InterPro" id="IPR020053">
    <property type="entry name" value="Ribosome-bd_factorA_CS"/>
</dbReference>
<proteinExistence type="inferred from homology"/>
<dbReference type="GO" id="GO:0006364">
    <property type="term" value="P:rRNA processing"/>
    <property type="evidence" value="ECO:0007669"/>
    <property type="project" value="InterPro"/>
</dbReference>
<dbReference type="Pfam" id="PF02033">
    <property type="entry name" value="RBFA"/>
    <property type="match status" value="1"/>
</dbReference>
<evidence type="ECO:0000313" key="1">
    <source>
        <dbReference type="EMBL" id="MPL99150.1"/>
    </source>
</evidence>
<dbReference type="NCBIfam" id="TIGR00082">
    <property type="entry name" value="rbfA"/>
    <property type="match status" value="1"/>
</dbReference>
<dbReference type="GO" id="GO:0043024">
    <property type="term" value="F:ribosomal small subunit binding"/>
    <property type="evidence" value="ECO:0007669"/>
    <property type="project" value="TreeGrafter"/>
</dbReference>
<protein>
    <submittedName>
        <fullName evidence="1">Ribosome-binding factor A</fullName>
    </submittedName>
</protein>
<dbReference type="SUPFAM" id="SSF89919">
    <property type="entry name" value="Ribosome-binding factor A, RbfA"/>
    <property type="match status" value="1"/>
</dbReference>